<keyword evidence="7 8" id="KW-0472">Membrane</keyword>
<organism evidence="10 11">
    <name type="scientific">Enterococcus faecium</name>
    <name type="common">Streptococcus faecium</name>
    <dbReference type="NCBI Taxonomy" id="1352"/>
    <lineage>
        <taxon>Bacteria</taxon>
        <taxon>Bacillati</taxon>
        <taxon>Bacillota</taxon>
        <taxon>Bacilli</taxon>
        <taxon>Lactobacillales</taxon>
        <taxon>Enterococcaceae</taxon>
        <taxon>Enterococcus</taxon>
    </lineage>
</organism>
<comment type="caution">
    <text evidence="10">The sequence shown here is derived from an EMBL/GenBank/DDBJ whole genome shotgun (WGS) entry which is preliminary data.</text>
</comment>
<feature type="transmembrane region" description="Helical" evidence="8">
    <location>
        <begin position="244"/>
        <end position="264"/>
    </location>
</feature>
<keyword evidence="2 8" id="KW-0813">Transport</keyword>
<proteinExistence type="inferred from homology"/>
<evidence type="ECO:0000313" key="11">
    <source>
        <dbReference type="Proteomes" id="UP000249070"/>
    </source>
</evidence>
<dbReference type="CDD" id="cd06261">
    <property type="entry name" value="TM_PBP2"/>
    <property type="match status" value="1"/>
</dbReference>
<feature type="transmembrane region" description="Helical" evidence="8">
    <location>
        <begin position="111"/>
        <end position="138"/>
    </location>
</feature>
<evidence type="ECO:0000256" key="5">
    <source>
        <dbReference type="ARBA" id="ARBA00022692"/>
    </source>
</evidence>
<keyword evidence="6 8" id="KW-1133">Transmembrane helix</keyword>
<evidence type="ECO:0000256" key="1">
    <source>
        <dbReference type="ARBA" id="ARBA00004429"/>
    </source>
</evidence>
<evidence type="ECO:0000313" key="10">
    <source>
        <dbReference type="EMBL" id="PZM53212.1"/>
    </source>
</evidence>
<dbReference type="PANTHER" id="PTHR43357">
    <property type="entry name" value="INNER MEMBRANE ABC TRANSPORTER PERMEASE PROTEIN YDCV"/>
    <property type="match status" value="1"/>
</dbReference>
<dbReference type="Gene3D" id="1.10.3720.10">
    <property type="entry name" value="MetI-like"/>
    <property type="match status" value="1"/>
</dbReference>
<keyword evidence="3" id="KW-1003">Cell membrane</keyword>
<evidence type="ECO:0000256" key="2">
    <source>
        <dbReference type="ARBA" id="ARBA00022448"/>
    </source>
</evidence>
<dbReference type="Proteomes" id="UP000249070">
    <property type="component" value="Unassembled WGS sequence"/>
</dbReference>
<dbReference type="InterPro" id="IPR000515">
    <property type="entry name" value="MetI-like"/>
</dbReference>
<gene>
    <name evidence="10" type="ORF">DKP91_14370</name>
</gene>
<dbReference type="GO" id="GO:0055085">
    <property type="term" value="P:transmembrane transport"/>
    <property type="evidence" value="ECO:0007669"/>
    <property type="project" value="InterPro"/>
</dbReference>
<evidence type="ECO:0000256" key="4">
    <source>
        <dbReference type="ARBA" id="ARBA00022519"/>
    </source>
</evidence>
<dbReference type="EMBL" id="QHGU01000129">
    <property type="protein sequence ID" value="PZM53212.1"/>
    <property type="molecule type" value="Genomic_DNA"/>
</dbReference>
<evidence type="ECO:0000256" key="8">
    <source>
        <dbReference type="RuleBase" id="RU363032"/>
    </source>
</evidence>
<keyword evidence="4" id="KW-0997">Cell inner membrane</keyword>
<feature type="transmembrane region" description="Helical" evidence="8">
    <location>
        <begin position="144"/>
        <end position="167"/>
    </location>
</feature>
<keyword evidence="5 8" id="KW-0812">Transmembrane</keyword>
<dbReference type="Pfam" id="PF00528">
    <property type="entry name" value="BPD_transp_1"/>
    <property type="match status" value="1"/>
</dbReference>
<sequence length="279" mass="31753">MLKYLNPKRLYHSFGKRYFWNFFLFACFLLFFYSPLLNTLMLAFADTYQVPHVFPTKFGFEWWKYIFSQDDLLQSIVNSFVIAVLATAISLVICTPAAYALARFEFKGRRFFLFSFLLSNAFPKIGLYTALGILFYRFQLMGTLAGVLIVHILNTMIFMIWIPVSSFQTIHQQQEEAARDVGAGPFRTFLKVTMPTAIPGISVASMYTFLGSMEEAQGTLLVGFPEIKTMATSMYSVILDYPPMAGAVFSLLLLLPTILIIWLCRKIFGKDIFSGGMSL</sequence>
<protein>
    <submittedName>
        <fullName evidence="10">Polyamine ABC transporter permease</fullName>
    </submittedName>
</protein>
<evidence type="ECO:0000256" key="3">
    <source>
        <dbReference type="ARBA" id="ARBA00022475"/>
    </source>
</evidence>
<comment type="subcellular location">
    <subcellularLocation>
        <location evidence="1">Cell inner membrane</location>
        <topology evidence="1">Multi-pass membrane protein</topology>
    </subcellularLocation>
    <subcellularLocation>
        <location evidence="8">Cell membrane</location>
        <topology evidence="8">Multi-pass membrane protein</topology>
    </subcellularLocation>
</comment>
<evidence type="ECO:0000256" key="7">
    <source>
        <dbReference type="ARBA" id="ARBA00023136"/>
    </source>
</evidence>
<comment type="similarity">
    <text evidence="8">Belongs to the binding-protein-dependent transport system permease family.</text>
</comment>
<evidence type="ECO:0000259" key="9">
    <source>
        <dbReference type="PROSITE" id="PS50928"/>
    </source>
</evidence>
<dbReference type="InterPro" id="IPR035906">
    <property type="entry name" value="MetI-like_sf"/>
</dbReference>
<dbReference type="RefSeq" id="WP_002303553.1">
    <property type="nucleotide sequence ID" value="NZ_AP026656.1"/>
</dbReference>
<reference evidence="10 11" key="1">
    <citation type="submission" date="2018-05" db="EMBL/GenBank/DDBJ databases">
        <title>Vancomycin-resistant Enterococcus faecium strain from Chelyabinsk, Russia.</title>
        <authorList>
            <person name="Gostev V."/>
            <person name="Goncharov A."/>
            <person name="Kolodzhieva V."/>
            <person name="Suvorov A."/>
            <person name="Sidorenko S."/>
            <person name="Zueva L."/>
        </authorList>
    </citation>
    <scope>NUCLEOTIDE SEQUENCE [LARGE SCALE GENOMIC DNA]</scope>
    <source>
        <strain evidence="10 11">20</strain>
    </source>
</reference>
<feature type="transmembrane region" description="Helical" evidence="8">
    <location>
        <begin position="188"/>
        <end position="210"/>
    </location>
</feature>
<dbReference type="GO" id="GO:0005886">
    <property type="term" value="C:plasma membrane"/>
    <property type="evidence" value="ECO:0007669"/>
    <property type="project" value="UniProtKB-SubCell"/>
</dbReference>
<dbReference type="AlphaFoldDB" id="A0AB73TLV4"/>
<dbReference type="SUPFAM" id="SSF161098">
    <property type="entry name" value="MetI-like"/>
    <property type="match status" value="1"/>
</dbReference>
<name>A0AB73TLV4_ENTFC</name>
<feature type="transmembrane region" description="Helical" evidence="8">
    <location>
        <begin position="20"/>
        <end position="45"/>
    </location>
</feature>
<dbReference type="PANTHER" id="PTHR43357:SF4">
    <property type="entry name" value="INNER MEMBRANE ABC TRANSPORTER PERMEASE PROTEIN YDCV"/>
    <property type="match status" value="1"/>
</dbReference>
<dbReference type="PROSITE" id="PS50928">
    <property type="entry name" value="ABC_TM1"/>
    <property type="match status" value="1"/>
</dbReference>
<accession>A0AB73TLV4</accession>
<feature type="transmembrane region" description="Helical" evidence="8">
    <location>
        <begin position="76"/>
        <end position="99"/>
    </location>
</feature>
<evidence type="ECO:0000256" key="6">
    <source>
        <dbReference type="ARBA" id="ARBA00022989"/>
    </source>
</evidence>
<feature type="domain" description="ABC transmembrane type-1" evidence="9">
    <location>
        <begin position="76"/>
        <end position="264"/>
    </location>
</feature>